<evidence type="ECO:0000313" key="3">
    <source>
        <dbReference type="Proteomes" id="UP001489004"/>
    </source>
</evidence>
<feature type="region of interest" description="Disordered" evidence="1">
    <location>
        <begin position="103"/>
        <end position="126"/>
    </location>
</feature>
<comment type="caution">
    <text evidence="2">The sequence shown here is derived from an EMBL/GenBank/DDBJ whole genome shotgun (WGS) entry which is preliminary data.</text>
</comment>
<evidence type="ECO:0000313" key="2">
    <source>
        <dbReference type="EMBL" id="KAK9829482.1"/>
    </source>
</evidence>
<dbReference type="EMBL" id="JALJOR010000001">
    <property type="protein sequence ID" value="KAK9829482.1"/>
    <property type="molecule type" value="Genomic_DNA"/>
</dbReference>
<gene>
    <name evidence="2" type="ORF">WJX72_006128</name>
</gene>
<evidence type="ECO:0000256" key="1">
    <source>
        <dbReference type="SAM" id="MobiDB-lite"/>
    </source>
</evidence>
<proteinExistence type="predicted"/>
<reference evidence="2 3" key="1">
    <citation type="journal article" date="2024" name="Nat. Commun.">
        <title>Phylogenomics reveals the evolutionary origins of lichenization in chlorophyte algae.</title>
        <authorList>
            <person name="Puginier C."/>
            <person name="Libourel C."/>
            <person name="Otte J."/>
            <person name="Skaloud P."/>
            <person name="Haon M."/>
            <person name="Grisel S."/>
            <person name="Petersen M."/>
            <person name="Berrin J.G."/>
            <person name="Delaux P.M."/>
            <person name="Dal Grande F."/>
            <person name="Keller J."/>
        </authorList>
    </citation>
    <scope>NUCLEOTIDE SEQUENCE [LARGE SCALE GENOMIC DNA]</scope>
    <source>
        <strain evidence="2 3">SAG 2043</strain>
    </source>
</reference>
<organism evidence="2 3">
    <name type="scientific">[Myrmecia] bisecta</name>
    <dbReference type="NCBI Taxonomy" id="41462"/>
    <lineage>
        <taxon>Eukaryota</taxon>
        <taxon>Viridiplantae</taxon>
        <taxon>Chlorophyta</taxon>
        <taxon>core chlorophytes</taxon>
        <taxon>Trebouxiophyceae</taxon>
        <taxon>Trebouxiales</taxon>
        <taxon>Trebouxiaceae</taxon>
        <taxon>Myrmecia</taxon>
    </lineage>
</organism>
<accession>A0AAW1R787</accession>
<sequence length="126" mass="13385">MAEDLPFRVFAKTNLGTTLVVVLGDPAQQTVKSLQGELGRVHYLQFPRLGPVKVKSLATSLADEAGNPLEYNILPEYLVTDVLKNGAQVVAHLKCLQGLKRSAPGTASPALHATKRAKAGGSKGHM</sequence>
<name>A0AAW1R787_9CHLO</name>
<feature type="compositionally biased region" description="Basic residues" evidence="1">
    <location>
        <begin position="113"/>
        <end position="126"/>
    </location>
</feature>
<dbReference type="AlphaFoldDB" id="A0AAW1R787"/>
<keyword evidence="3" id="KW-1185">Reference proteome</keyword>
<dbReference type="Proteomes" id="UP001489004">
    <property type="component" value="Unassembled WGS sequence"/>
</dbReference>
<protein>
    <submittedName>
        <fullName evidence="2">Uncharacterized protein</fullName>
    </submittedName>
</protein>